<proteinExistence type="predicted"/>
<feature type="domain" description="DUF7000" evidence="1">
    <location>
        <begin position="1"/>
        <end position="103"/>
    </location>
</feature>
<comment type="caution">
    <text evidence="2">The sequence shown here is derived from an EMBL/GenBank/DDBJ whole genome shotgun (WGS) entry which is preliminary data.</text>
</comment>
<evidence type="ECO:0000259" key="1">
    <source>
        <dbReference type="Pfam" id="PF22526"/>
    </source>
</evidence>
<protein>
    <recommendedName>
        <fullName evidence="1">DUF7000 domain-containing protein</fullName>
    </recommendedName>
</protein>
<evidence type="ECO:0000313" key="2">
    <source>
        <dbReference type="EMBL" id="MPN26684.1"/>
    </source>
</evidence>
<dbReference type="AlphaFoldDB" id="A0A645GRS2"/>
<sequence>MSFVAVAPAAFRARRLKISLVFLHAEGTFSLWLTAGNRIIQAQTAEELAQKPLGTYSLSSLKPGVDAILSQEVPPPYAFDEPERLTARLIDAAERFFFDMKSLLEA</sequence>
<gene>
    <name evidence="2" type="ORF">SDC9_174109</name>
</gene>
<organism evidence="2">
    <name type="scientific">bioreactor metagenome</name>
    <dbReference type="NCBI Taxonomy" id="1076179"/>
    <lineage>
        <taxon>unclassified sequences</taxon>
        <taxon>metagenomes</taxon>
        <taxon>ecological metagenomes</taxon>
    </lineage>
</organism>
<dbReference type="Pfam" id="PF22526">
    <property type="entry name" value="DUF7000"/>
    <property type="match status" value="1"/>
</dbReference>
<dbReference type="InterPro" id="IPR054269">
    <property type="entry name" value="DUF7000"/>
</dbReference>
<dbReference type="EMBL" id="VSSQ01076277">
    <property type="protein sequence ID" value="MPN26684.1"/>
    <property type="molecule type" value="Genomic_DNA"/>
</dbReference>
<reference evidence="2" key="1">
    <citation type="submission" date="2019-08" db="EMBL/GenBank/DDBJ databases">
        <authorList>
            <person name="Kucharzyk K."/>
            <person name="Murdoch R.W."/>
            <person name="Higgins S."/>
            <person name="Loffler F."/>
        </authorList>
    </citation>
    <scope>NUCLEOTIDE SEQUENCE</scope>
</reference>
<accession>A0A645GRS2</accession>
<name>A0A645GRS2_9ZZZZ</name>